<accession>A0ACC3N7H5</accession>
<keyword evidence="2" id="KW-1185">Reference proteome</keyword>
<comment type="caution">
    <text evidence="1">The sequence shown here is derived from an EMBL/GenBank/DDBJ whole genome shotgun (WGS) entry which is preliminary data.</text>
</comment>
<evidence type="ECO:0000313" key="2">
    <source>
        <dbReference type="Proteomes" id="UP001281147"/>
    </source>
</evidence>
<evidence type="ECO:0000313" key="1">
    <source>
        <dbReference type="EMBL" id="KAK3711375.1"/>
    </source>
</evidence>
<reference evidence="1" key="1">
    <citation type="submission" date="2023-07" db="EMBL/GenBank/DDBJ databases">
        <title>Black Yeasts Isolated from many extreme environments.</title>
        <authorList>
            <person name="Coleine C."/>
            <person name="Stajich J.E."/>
            <person name="Selbmann L."/>
        </authorList>
    </citation>
    <scope>NUCLEOTIDE SEQUENCE</scope>
    <source>
        <strain evidence="1">CCFEE 5714</strain>
    </source>
</reference>
<proteinExistence type="predicted"/>
<dbReference type="Proteomes" id="UP001281147">
    <property type="component" value="Unassembled WGS sequence"/>
</dbReference>
<gene>
    <name evidence="1" type="ORF">LTR37_009755</name>
</gene>
<dbReference type="EMBL" id="JAUTXU010000077">
    <property type="protein sequence ID" value="KAK3711375.1"/>
    <property type="molecule type" value="Genomic_DNA"/>
</dbReference>
<organism evidence="1 2">
    <name type="scientific">Vermiconidia calcicola</name>
    <dbReference type="NCBI Taxonomy" id="1690605"/>
    <lineage>
        <taxon>Eukaryota</taxon>
        <taxon>Fungi</taxon>
        <taxon>Dikarya</taxon>
        <taxon>Ascomycota</taxon>
        <taxon>Pezizomycotina</taxon>
        <taxon>Dothideomycetes</taxon>
        <taxon>Dothideomycetidae</taxon>
        <taxon>Mycosphaerellales</taxon>
        <taxon>Extremaceae</taxon>
        <taxon>Vermiconidia</taxon>
    </lineage>
</organism>
<protein>
    <submittedName>
        <fullName evidence="1">Uncharacterized protein</fullName>
    </submittedName>
</protein>
<name>A0ACC3N7H5_9PEZI</name>
<sequence length="159" mass="16645">MGDKTTPAEHKSKTGGDGSGGSNPPAQPGCTDAYDSKVVHKKSTVDSRVQGSSAAPTTNLSVPKARPDIDFERPPSNARGPGLNVPKSRGESGITRLPPKPNVPDSKQLDPRVQGGQASTTGPTNKTRGDSGVTRLPPNSNDPGSEKTLERGDRKRRDQ</sequence>